<dbReference type="GO" id="GO:0003723">
    <property type="term" value="F:RNA binding"/>
    <property type="evidence" value="ECO:0007669"/>
    <property type="project" value="UniProtKB-UniRule"/>
</dbReference>
<reference evidence="6" key="1">
    <citation type="submission" date="2021-06" db="EMBL/GenBank/DDBJ databases">
        <authorList>
            <person name="Kallberg Y."/>
            <person name="Tangrot J."/>
            <person name="Rosling A."/>
        </authorList>
    </citation>
    <scope>NUCLEOTIDE SEQUENCE</scope>
    <source>
        <strain evidence="6">FL130A</strain>
    </source>
</reference>
<dbReference type="PANTHER" id="PTHR23236:SF119">
    <property type="entry name" value="NUCLEAR RNA-BINDING PROTEIN SART-3"/>
    <property type="match status" value="1"/>
</dbReference>
<comment type="caution">
    <text evidence="6">The sequence shown here is derived from an EMBL/GenBank/DDBJ whole genome shotgun (WGS) entry which is preliminary data.</text>
</comment>
<dbReference type="AlphaFoldDB" id="A0A9N8VAQ6"/>
<evidence type="ECO:0000256" key="3">
    <source>
        <dbReference type="PROSITE-ProRule" id="PRU00176"/>
    </source>
</evidence>
<proteinExistence type="predicted"/>
<dbReference type="Proteomes" id="UP000789508">
    <property type="component" value="Unassembled WGS sequence"/>
</dbReference>
<feature type="region of interest" description="Disordered" evidence="4">
    <location>
        <begin position="434"/>
        <end position="488"/>
    </location>
</feature>
<feature type="domain" description="RRM" evidence="5">
    <location>
        <begin position="254"/>
        <end position="330"/>
    </location>
</feature>
<feature type="compositionally biased region" description="Basic and acidic residues" evidence="4">
    <location>
        <begin position="85"/>
        <end position="96"/>
    </location>
</feature>
<dbReference type="SMART" id="SM00360">
    <property type="entry name" value="RRM"/>
    <property type="match status" value="2"/>
</dbReference>
<feature type="region of interest" description="Disordered" evidence="4">
    <location>
        <begin position="328"/>
        <end position="352"/>
    </location>
</feature>
<dbReference type="PROSITE" id="PS50102">
    <property type="entry name" value="RRM"/>
    <property type="match status" value="2"/>
</dbReference>
<name>A0A9N8VAQ6_9GLOM</name>
<feature type="compositionally biased region" description="Acidic residues" evidence="4">
    <location>
        <begin position="133"/>
        <end position="146"/>
    </location>
</feature>
<sequence length="503" mass="54731">MANKQPNSSGKSKSITQKKGISMSSKKNANLSTPQNLNTGNNKSKRLPKQEEKEESTDSEDETSNSSESDDSSSEVSSNDSSVDEPAKTSLKKDTANKIFESNQTKETSSDEDSEDSEEEEVKNNKKVTDKEDSSEEDSSAEESEDNSNNISKEKIGLKELQSNDKSEEESDDSSDSSSEDEELAETEKRKSLNNKSSDANSDESNNEAIDAPQLKKSNANAQQTSRFDNKRKASQQEPTPSKKPKTNVSDQGTSIFIGNLSFNTDRESLQQAFSQFEIADVRVITDRETGRSKGFGYIDFVNSEDAQAAMELSGQRVDGREIRIDIANSKSPSKNRSNFSDNTNHRDGQGSSTIYVGGLSYNINEGQLAEFFEECGEIKSIRLPKFPDTQRPKGFGYVEFTDTNAVNAALELNGKDLLGRTVRIDIASERDSKGVANGNGFSGRGSNRRDNRGGRGGGHRGLGFNGGRGGRGGRGSRGVRFNPAAANRGAIVASQGKKIKFD</sequence>
<feature type="region of interest" description="Disordered" evidence="4">
    <location>
        <begin position="1"/>
        <end position="253"/>
    </location>
</feature>
<feature type="compositionally biased region" description="Gly residues" evidence="4">
    <location>
        <begin position="455"/>
        <end position="477"/>
    </location>
</feature>
<dbReference type="EMBL" id="CAJVPS010000041">
    <property type="protein sequence ID" value="CAG8444526.1"/>
    <property type="molecule type" value="Genomic_DNA"/>
</dbReference>
<gene>
    <name evidence="6" type="ORF">ALEPTO_LOCUS579</name>
</gene>
<dbReference type="PANTHER" id="PTHR23236">
    <property type="entry name" value="EUKARYOTIC TRANSLATION INITIATION FACTOR 4B/4H"/>
    <property type="match status" value="1"/>
</dbReference>
<dbReference type="Gene3D" id="3.30.70.330">
    <property type="match status" value="2"/>
</dbReference>
<feature type="compositionally biased region" description="Acidic residues" evidence="4">
    <location>
        <begin position="110"/>
        <end position="121"/>
    </location>
</feature>
<dbReference type="InterPro" id="IPR035979">
    <property type="entry name" value="RBD_domain_sf"/>
</dbReference>
<keyword evidence="7" id="KW-1185">Reference proteome</keyword>
<dbReference type="OrthoDB" id="439808at2759"/>
<evidence type="ECO:0000256" key="1">
    <source>
        <dbReference type="ARBA" id="ARBA00022737"/>
    </source>
</evidence>
<feature type="compositionally biased region" description="Polar residues" evidence="4">
    <location>
        <begin position="216"/>
        <end position="227"/>
    </location>
</feature>
<evidence type="ECO:0000313" key="7">
    <source>
        <dbReference type="Proteomes" id="UP000789508"/>
    </source>
</evidence>
<keyword evidence="1" id="KW-0677">Repeat</keyword>
<accession>A0A9N8VAQ6</accession>
<feature type="compositionally biased region" description="Acidic residues" evidence="4">
    <location>
        <begin position="53"/>
        <end position="73"/>
    </location>
</feature>
<keyword evidence="2 3" id="KW-0694">RNA-binding</keyword>
<organism evidence="6 7">
    <name type="scientific">Ambispora leptoticha</name>
    <dbReference type="NCBI Taxonomy" id="144679"/>
    <lineage>
        <taxon>Eukaryota</taxon>
        <taxon>Fungi</taxon>
        <taxon>Fungi incertae sedis</taxon>
        <taxon>Mucoromycota</taxon>
        <taxon>Glomeromycotina</taxon>
        <taxon>Glomeromycetes</taxon>
        <taxon>Archaeosporales</taxon>
        <taxon>Ambisporaceae</taxon>
        <taxon>Ambispora</taxon>
    </lineage>
</organism>
<dbReference type="Pfam" id="PF00076">
    <property type="entry name" value="RRM_1"/>
    <property type="match status" value="2"/>
</dbReference>
<dbReference type="SUPFAM" id="SSF54928">
    <property type="entry name" value="RNA-binding domain, RBD"/>
    <property type="match status" value="2"/>
</dbReference>
<feature type="domain" description="RRM" evidence="5">
    <location>
        <begin position="353"/>
        <end position="430"/>
    </location>
</feature>
<dbReference type="InterPro" id="IPR012677">
    <property type="entry name" value="Nucleotide-bd_a/b_plait_sf"/>
</dbReference>
<dbReference type="InterPro" id="IPR000504">
    <property type="entry name" value="RRM_dom"/>
</dbReference>
<feature type="compositionally biased region" description="Polar residues" evidence="4">
    <location>
        <begin position="329"/>
        <end position="343"/>
    </location>
</feature>
<feature type="compositionally biased region" description="Basic and acidic residues" evidence="4">
    <location>
        <begin position="122"/>
        <end position="132"/>
    </location>
</feature>
<feature type="compositionally biased region" description="Acidic residues" evidence="4">
    <location>
        <begin position="167"/>
        <end position="185"/>
    </location>
</feature>
<evidence type="ECO:0000256" key="2">
    <source>
        <dbReference type="ARBA" id="ARBA00022884"/>
    </source>
</evidence>
<feature type="compositionally biased region" description="Basic and acidic residues" evidence="4">
    <location>
        <begin position="152"/>
        <end position="166"/>
    </location>
</feature>
<evidence type="ECO:0000313" key="6">
    <source>
        <dbReference type="EMBL" id="CAG8444526.1"/>
    </source>
</evidence>
<feature type="compositionally biased region" description="Polar residues" evidence="4">
    <location>
        <begin position="1"/>
        <end position="42"/>
    </location>
</feature>
<evidence type="ECO:0000256" key="4">
    <source>
        <dbReference type="SAM" id="MobiDB-lite"/>
    </source>
</evidence>
<protein>
    <submittedName>
        <fullName evidence="6">6250_t:CDS:1</fullName>
    </submittedName>
</protein>
<evidence type="ECO:0000259" key="5">
    <source>
        <dbReference type="PROSITE" id="PS50102"/>
    </source>
</evidence>